<sequence length="344" mass="40844">MHKQVLAQNNQAISHEKHKKFIVSMKSNKNRDVRYNSAIHYFTNEWHTTFQLQDVCYYMPNDQIKYELCLAAYPKVIDKNNFFNIYDSFATFSHAIKLYHNTQAKDGSLEFENHPDRDYASIVFPNSDGYIGLTGVNCNLPMAQNDFNYFFDSLLFDSNDNQRLDFLKQQVTSHCFSTAQIMKLGLELQLEKNRLTFLKFALDKCFDIENFIESTQLISHTYYKDDLKVFIEDYLIFISPVTDHPNNNCYINDEAFLQVLISIKDQIFSDKQKEMAKKNIEKKCFSMEQLLEIVSIFKFDKDRLEIIKFLYDYAPFPDKMYVFRNKLKFLNSKQKLDKFLIDKQ</sequence>
<name>A0ABX1RWD8_9FLAO</name>
<protein>
    <submittedName>
        <fullName evidence="2">DUF4476 domain-containing protein</fullName>
    </submittedName>
</protein>
<evidence type="ECO:0000313" key="2">
    <source>
        <dbReference type="EMBL" id="NMH87881.1"/>
    </source>
</evidence>
<evidence type="ECO:0000259" key="1">
    <source>
        <dbReference type="Pfam" id="PF14771"/>
    </source>
</evidence>
<reference evidence="2 3" key="1">
    <citation type="submission" date="2020-04" db="EMBL/GenBank/DDBJ databases">
        <title>A Flavivirga sp. nov.</title>
        <authorList>
            <person name="Sun X."/>
        </authorList>
    </citation>
    <scope>NUCLEOTIDE SEQUENCE [LARGE SCALE GENOMIC DNA]</scope>
    <source>
        <strain evidence="2 3">Y03</strain>
    </source>
</reference>
<dbReference type="RefSeq" id="WP_169672801.1">
    <property type="nucleotide sequence ID" value="NZ_JABBHF010000005.1"/>
</dbReference>
<dbReference type="EMBL" id="JABBHF010000005">
    <property type="protein sequence ID" value="NMH87881.1"/>
    <property type="molecule type" value="Genomic_DNA"/>
</dbReference>
<evidence type="ECO:0000313" key="3">
    <source>
        <dbReference type="Proteomes" id="UP000746690"/>
    </source>
</evidence>
<feature type="domain" description="DUF4476" evidence="1">
    <location>
        <begin position="142"/>
        <end position="228"/>
    </location>
</feature>
<proteinExistence type="predicted"/>
<dbReference type="InterPro" id="IPR028011">
    <property type="entry name" value="DUF4476"/>
</dbReference>
<feature type="domain" description="DUF4476" evidence="1">
    <location>
        <begin position="251"/>
        <end position="340"/>
    </location>
</feature>
<keyword evidence="3" id="KW-1185">Reference proteome</keyword>
<dbReference type="Pfam" id="PF14771">
    <property type="entry name" value="DUF4476"/>
    <property type="match status" value="2"/>
</dbReference>
<gene>
    <name evidence="2" type="ORF">HHX25_10215</name>
</gene>
<comment type="caution">
    <text evidence="2">The sequence shown here is derived from an EMBL/GenBank/DDBJ whole genome shotgun (WGS) entry which is preliminary data.</text>
</comment>
<organism evidence="2 3">
    <name type="scientific">Flavivirga algicola</name>
    <dbReference type="NCBI Taxonomy" id="2729136"/>
    <lineage>
        <taxon>Bacteria</taxon>
        <taxon>Pseudomonadati</taxon>
        <taxon>Bacteroidota</taxon>
        <taxon>Flavobacteriia</taxon>
        <taxon>Flavobacteriales</taxon>
        <taxon>Flavobacteriaceae</taxon>
        <taxon>Flavivirga</taxon>
    </lineage>
</organism>
<dbReference type="Proteomes" id="UP000746690">
    <property type="component" value="Unassembled WGS sequence"/>
</dbReference>
<accession>A0ABX1RWD8</accession>